<evidence type="ECO:0000256" key="4">
    <source>
        <dbReference type="SAM" id="MobiDB-lite"/>
    </source>
</evidence>
<dbReference type="SMART" id="SM00398">
    <property type="entry name" value="HMG"/>
    <property type="match status" value="1"/>
</dbReference>
<dbReference type="STRING" id="68775.A0A5C3LZK1"/>
<evidence type="ECO:0000313" key="6">
    <source>
        <dbReference type="EMBL" id="TFK38302.1"/>
    </source>
</evidence>
<feature type="compositionally biased region" description="Basic residues" evidence="4">
    <location>
        <begin position="78"/>
        <end position="89"/>
    </location>
</feature>
<feature type="region of interest" description="Disordered" evidence="4">
    <location>
        <begin position="483"/>
        <end position="547"/>
    </location>
</feature>
<dbReference type="GO" id="GO:0000978">
    <property type="term" value="F:RNA polymerase II cis-regulatory region sequence-specific DNA binding"/>
    <property type="evidence" value="ECO:0007669"/>
    <property type="project" value="TreeGrafter"/>
</dbReference>
<dbReference type="CDD" id="cd01389">
    <property type="entry name" value="HMG-box_ROX1-like"/>
    <property type="match status" value="1"/>
</dbReference>
<proteinExistence type="predicted"/>
<evidence type="ECO:0000313" key="7">
    <source>
        <dbReference type="Proteomes" id="UP000308652"/>
    </source>
</evidence>
<accession>A0A5C3LZK1</accession>
<dbReference type="Pfam" id="PF00505">
    <property type="entry name" value="HMG_box"/>
    <property type="match status" value="1"/>
</dbReference>
<feature type="region of interest" description="Disordered" evidence="4">
    <location>
        <begin position="1"/>
        <end position="96"/>
    </location>
</feature>
<evidence type="ECO:0000256" key="2">
    <source>
        <dbReference type="ARBA" id="ARBA00023242"/>
    </source>
</evidence>
<feature type="compositionally biased region" description="Low complexity" evidence="4">
    <location>
        <begin position="487"/>
        <end position="503"/>
    </location>
</feature>
<feature type="compositionally biased region" description="Low complexity" evidence="4">
    <location>
        <begin position="510"/>
        <end position="533"/>
    </location>
</feature>
<keyword evidence="7" id="KW-1185">Reference proteome</keyword>
<name>A0A5C3LZK1_9AGAR</name>
<dbReference type="InterPro" id="IPR051356">
    <property type="entry name" value="SOX/SOX-like_TF"/>
</dbReference>
<dbReference type="PANTHER" id="PTHR45789">
    <property type="entry name" value="FI18025P1"/>
    <property type="match status" value="1"/>
</dbReference>
<dbReference type="InterPro" id="IPR036910">
    <property type="entry name" value="HMG_box_dom_sf"/>
</dbReference>
<keyword evidence="2 3" id="KW-0539">Nucleus</keyword>
<organism evidence="6 7">
    <name type="scientific">Crucibulum laeve</name>
    <dbReference type="NCBI Taxonomy" id="68775"/>
    <lineage>
        <taxon>Eukaryota</taxon>
        <taxon>Fungi</taxon>
        <taxon>Dikarya</taxon>
        <taxon>Basidiomycota</taxon>
        <taxon>Agaricomycotina</taxon>
        <taxon>Agaricomycetes</taxon>
        <taxon>Agaricomycetidae</taxon>
        <taxon>Agaricales</taxon>
        <taxon>Agaricineae</taxon>
        <taxon>Nidulariaceae</taxon>
        <taxon>Crucibulum</taxon>
    </lineage>
</organism>
<dbReference type="Proteomes" id="UP000308652">
    <property type="component" value="Unassembled WGS sequence"/>
</dbReference>
<dbReference type="Gene3D" id="1.10.30.10">
    <property type="entry name" value="High mobility group box domain"/>
    <property type="match status" value="1"/>
</dbReference>
<protein>
    <recommendedName>
        <fullName evidence="5">HMG box domain-containing protein</fullName>
    </recommendedName>
</protein>
<evidence type="ECO:0000256" key="1">
    <source>
        <dbReference type="ARBA" id="ARBA00023125"/>
    </source>
</evidence>
<feature type="region of interest" description="Disordered" evidence="4">
    <location>
        <begin position="237"/>
        <end position="257"/>
    </location>
</feature>
<dbReference type="EMBL" id="ML213604">
    <property type="protein sequence ID" value="TFK38302.1"/>
    <property type="molecule type" value="Genomic_DNA"/>
</dbReference>
<feature type="region of interest" description="Disordered" evidence="4">
    <location>
        <begin position="394"/>
        <end position="425"/>
    </location>
</feature>
<dbReference type="InterPro" id="IPR009071">
    <property type="entry name" value="HMG_box_dom"/>
</dbReference>
<feature type="DNA-binding region" description="HMG box" evidence="3">
    <location>
        <begin position="93"/>
        <end position="162"/>
    </location>
</feature>
<dbReference type="PROSITE" id="PS50118">
    <property type="entry name" value="HMG_BOX_2"/>
    <property type="match status" value="1"/>
</dbReference>
<dbReference type="AlphaFoldDB" id="A0A5C3LZK1"/>
<feature type="compositionally biased region" description="Low complexity" evidence="4">
    <location>
        <begin position="442"/>
        <end position="460"/>
    </location>
</feature>
<keyword evidence="1 3" id="KW-0238">DNA-binding</keyword>
<feature type="compositionally biased region" description="Polar residues" evidence="4">
    <location>
        <begin position="394"/>
        <end position="406"/>
    </location>
</feature>
<dbReference type="OrthoDB" id="6247875at2759"/>
<evidence type="ECO:0000256" key="3">
    <source>
        <dbReference type="PROSITE-ProRule" id="PRU00267"/>
    </source>
</evidence>
<evidence type="ECO:0000259" key="5">
    <source>
        <dbReference type="PROSITE" id="PS50118"/>
    </source>
</evidence>
<reference evidence="6 7" key="1">
    <citation type="journal article" date="2019" name="Nat. Ecol. Evol.">
        <title>Megaphylogeny resolves global patterns of mushroom evolution.</title>
        <authorList>
            <person name="Varga T."/>
            <person name="Krizsan K."/>
            <person name="Foldi C."/>
            <person name="Dima B."/>
            <person name="Sanchez-Garcia M."/>
            <person name="Sanchez-Ramirez S."/>
            <person name="Szollosi G.J."/>
            <person name="Szarkandi J.G."/>
            <person name="Papp V."/>
            <person name="Albert L."/>
            <person name="Andreopoulos W."/>
            <person name="Angelini C."/>
            <person name="Antonin V."/>
            <person name="Barry K.W."/>
            <person name="Bougher N.L."/>
            <person name="Buchanan P."/>
            <person name="Buyck B."/>
            <person name="Bense V."/>
            <person name="Catcheside P."/>
            <person name="Chovatia M."/>
            <person name="Cooper J."/>
            <person name="Damon W."/>
            <person name="Desjardin D."/>
            <person name="Finy P."/>
            <person name="Geml J."/>
            <person name="Haridas S."/>
            <person name="Hughes K."/>
            <person name="Justo A."/>
            <person name="Karasinski D."/>
            <person name="Kautmanova I."/>
            <person name="Kiss B."/>
            <person name="Kocsube S."/>
            <person name="Kotiranta H."/>
            <person name="LaButti K.M."/>
            <person name="Lechner B.E."/>
            <person name="Liimatainen K."/>
            <person name="Lipzen A."/>
            <person name="Lukacs Z."/>
            <person name="Mihaltcheva S."/>
            <person name="Morgado L.N."/>
            <person name="Niskanen T."/>
            <person name="Noordeloos M.E."/>
            <person name="Ohm R.A."/>
            <person name="Ortiz-Santana B."/>
            <person name="Ovrebo C."/>
            <person name="Racz N."/>
            <person name="Riley R."/>
            <person name="Savchenko A."/>
            <person name="Shiryaev A."/>
            <person name="Soop K."/>
            <person name="Spirin V."/>
            <person name="Szebenyi C."/>
            <person name="Tomsovsky M."/>
            <person name="Tulloss R.E."/>
            <person name="Uehling J."/>
            <person name="Grigoriev I.V."/>
            <person name="Vagvolgyi C."/>
            <person name="Papp T."/>
            <person name="Martin F.M."/>
            <person name="Miettinen O."/>
            <person name="Hibbett D.S."/>
            <person name="Nagy L.G."/>
        </authorList>
    </citation>
    <scope>NUCLEOTIDE SEQUENCE [LARGE SCALE GENOMIC DNA]</scope>
    <source>
        <strain evidence="6 7">CBS 166.37</strain>
    </source>
</reference>
<feature type="region of interest" description="Disordered" evidence="4">
    <location>
        <begin position="442"/>
        <end position="463"/>
    </location>
</feature>
<dbReference type="GO" id="GO:0000981">
    <property type="term" value="F:DNA-binding transcription factor activity, RNA polymerase II-specific"/>
    <property type="evidence" value="ECO:0007669"/>
    <property type="project" value="TreeGrafter"/>
</dbReference>
<dbReference type="SUPFAM" id="SSF47095">
    <property type="entry name" value="HMG-box"/>
    <property type="match status" value="1"/>
</dbReference>
<feature type="domain" description="HMG box" evidence="5">
    <location>
        <begin position="93"/>
        <end position="162"/>
    </location>
</feature>
<gene>
    <name evidence="6" type="ORF">BDQ12DRAFT_723636</name>
</gene>
<dbReference type="GO" id="GO:0005634">
    <property type="term" value="C:nucleus"/>
    <property type="evidence" value="ECO:0007669"/>
    <property type="project" value="UniProtKB-UniRule"/>
</dbReference>
<sequence length="619" mass="67072">MPAVRPSTTNRRRRSSLAPIVPAKAGIYGIPQRPISFAPNVTPVSFAEDNDSDTESPEPPSPSSVLFPPSESPAPAPTRRRQPPGKRRSQGYIPRPPNAFMLFRADFVRQKHVPGSIETNHGSLSKIIGNCWRQLAPDQKSVWESRAKHAKAEHKRQYPEYRFRPVHNKNKAGTADAKKKQVTTVEEERRCEEVAALLLTGKKGDALAEAVRQMERMRSVTPASSSAGASSHLRAEQFEASMRPPRRSSSVPLPNDYSHHYQQQYQQQLFPTHNQHQHQDFSLSYPMSANGGIALPALPSFAAADDSPPSTAVSSIARLRRPSSAQAAFGYHAHHGFGFGGFSFGEDQEMFNQGDIFSSYGNGTNAGVQLDDEPLPEVNTALFEPSFNLDTGFSFGSQPNSASSIPPHQPSPAHSQGPAGSPFGVDELLTSLHSVAPHDMSAYTPSSSYPTPSSVDSYPTPEAPCPSDAGAWYQPAAAYDPAMDPNSLSTSTSSTAYSGSPESNDACLPQYHQQQQQLQSQQQAQGQQQQQGQVLHAPTPMTPTPNVGVYGSEMWKDYGAFVDPSSMDPSMGGDAATYVNAYEPHAHAVGLGMEAMEMGCGTQNELDSLFQPEMFGAYV</sequence>
<dbReference type="PANTHER" id="PTHR45789:SF2">
    <property type="entry name" value="FI18025P1"/>
    <property type="match status" value="1"/>
</dbReference>